<keyword evidence="5" id="KW-0418">Kinase</keyword>
<feature type="domain" description="Ribose-phosphate pyrophosphokinase N-terminal" evidence="8">
    <location>
        <begin position="4"/>
        <end position="118"/>
    </location>
</feature>
<dbReference type="InterPro" id="IPR005946">
    <property type="entry name" value="Rib-P_diPkinase"/>
</dbReference>
<dbReference type="CDD" id="cd06223">
    <property type="entry name" value="PRTases_typeI"/>
    <property type="match status" value="1"/>
</dbReference>
<dbReference type="PANTHER" id="PTHR10210">
    <property type="entry name" value="RIBOSE-PHOSPHATE DIPHOSPHOKINASE FAMILY MEMBER"/>
    <property type="match status" value="1"/>
</dbReference>
<evidence type="ECO:0000256" key="4">
    <source>
        <dbReference type="ARBA" id="ARBA00022741"/>
    </source>
</evidence>
<dbReference type="InterPro" id="IPR029057">
    <property type="entry name" value="PRTase-like"/>
</dbReference>
<dbReference type="PANTHER" id="PTHR10210:SF32">
    <property type="entry name" value="RIBOSE-PHOSPHATE PYROPHOSPHOKINASE 2"/>
    <property type="match status" value="1"/>
</dbReference>
<dbReference type="Pfam" id="PF14572">
    <property type="entry name" value="Pribosyl_synth"/>
    <property type="match status" value="1"/>
</dbReference>
<dbReference type="InterPro" id="IPR029099">
    <property type="entry name" value="Pribosyltran_N"/>
</dbReference>
<sequence>MTARIVPGTANRPLAGGVGAALGTEVVPCEVTRFPDGELRPIVGDVRGEDVYVVQPTGPAVNEHLVELLLLLDACRRGGAGRVTAVVPYFGYARQDRRGQAGEAVGGRVMADVLATAGAQRLIVVDPHTAALEAMCGVPAEMLTAVPVLAEALTAMAIPDEAILVAPDLGAVKLAEHYAALLHRPVAVVRKTRLTGTAVQADEIIGTVEGRPAVIVDDMISTGGTIEAAIRVLLAHGATPDIVVAATHGLLVADAADRLGCLPIRRLIVTDTVMPIPAPDLSVQVRPVATLLAEAIGRAHQNKPLDDLMMRT</sequence>
<evidence type="ECO:0000259" key="8">
    <source>
        <dbReference type="Pfam" id="PF13793"/>
    </source>
</evidence>
<reference evidence="10" key="1">
    <citation type="journal article" date="2019" name="Int. J. Syst. Evol. Microbiol.">
        <title>The Global Catalogue of Microorganisms (GCM) 10K type strain sequencing project: providing services to taxonomists for standard genome sequencing and annotation.</title>
        <authorList>
            <consortium name="The Broad Institute Genomics Platform"/>
            <consortium name="The Broad Institute Genome Sequencing Center for Infectious Disease"/>
            <person name="Wu L."/>
            <person name="Ma J."/>
        </authorList>
    </citation>
    <scope>NUCLEOTIDE SEQUENCE [LARGE SCALE GENOMIC DNA]</scope>
    <source>
        <strain evidence="10">JCM 17933</strain>
    </source>
</reference>
<dbReference type="Pfam" id="PF13793">
    <property type="entry name" value="Pribosyltran_N"/>
    <property type="match status" value="1"/>
</dbReference>
<dbReference type="RefSeq" id="WP_345470503.1">
    <property type="nucleotide sequence ID" value="NZ_BAABHF010000041.1"/>
</dbReference>
<evidence type="ECO:0000313" key="10">
    <source>
        <dbReference type="Proteomes" id="UP001500503"/>
    </source>
</evidence>
<comment type="catalytic activity">
    <reaction evidence="7">
        <text>D-ribose 5-phosphate + ATP = 5-phospho-alpha-D-ribose 1-diphosphate + AMP + H(+)</text>
        <dbReference type="Rhea" id="RHEA:15609"/>
        <dbReference type="ChEBI" id="CHEBI:15378"/>
        <dbReference type="ChEBI" id="CHEBI:30616"/>
        <dbReference type="ChEBI" id="CHEBI:58017"/>
        <dbReference type="ChEBI" id="CHEBI:78346"/>
        <dbReference type="ChEBI" id="CHEBI:456215"/>
        <dbReference type="EC" id="2.7.6.1"/>
    </reaction>
</comment>
<dbReference type="Proteomes" id="UP001500503">
    <property type="component" value="Unassembled WGS sequence"/>
</dbReference>
<dbReference type="Gene3D" id="3.40.50.2020">
    <property type="match status" value="2"/>
</dbReference>
<dbReference type="InterPro" id="IPR000836">
    <property type="entry name" value="PRTase_dom"/>
</dbReference>
<comment type="caution">
    <text evidence="9">The sequence shown here is derived from an EMBL/GenBank/DDBJ whole genome shotgun (WGS) entry which is preliminary data.</text>
</comment>
<evidence type="ECO:0000256" key="2">
    <source>
        <dbReference type="ARBA" id="ARBA00022679"/>
    </source>
</evidence>
<name>A0ABP8QR23_9ACTN</name>
<dbReference type="EC" id="2.7.6.1" evidence="1"/>
<organism evidence="9 10">
    <name type="scientific">Actinoallomurus oryzae</name>
    <dbReference type="NCBI Taxonomy" id="502180"/>
    <lineage>
        <taxon>Bacteria</taxon>
        <taxon>Bacillati</taxon>
        <taxon>Actinomycetota</taxon>
        <taxon>Actinomycetes</taxon>
        <taxon>Streptosporangiales</taxon>
        <taxon>Thermomonosporaceae</taxon>
        <taxon>Actinoallomurus</taxon>
    </lineage>
</organism>
<gene>
    <name evidence="9" type="ORF">GCM10023191_065910</name>
</gene>
<evidence type="ECO:0000313" key="9">
    <source>
        <dbReference type="EMBL" id="GAA4507485.1"/>
    </source>
</evidence>
<evidence type="ECO:0000256" key="7">
    <source>
        <dbReference type="ARBA" id="ARBA00049535"/>
    </source>
</evidence>
<evidence type="ECO:0000256" key="6">
    <source>
        <dbReference type="ARBA" id="ARBA00022840"/>
    </source>
</evidence>
<keyword evidence="2" id="KW-0808">Transferase</keyword>
<dbReference type="SMART" id="SM01400">
    <property type="entry name" value="Pribosyltran_N"/>
    <property type="match status" value="1"/>
</dbReference>
<dbReference type="EMBL" id="BAABHF010000041">
    <property type="protein sequence ID" value="GAA4507485.1"/>
    <property type="molecule type" value="Genomic_DNA"/>
</dbReference>
<evidence type="ECO:0000256" key="3">
    <source>
        <dbReference type="ARBA" id="ARBA00022727"/>
    </source>
</evidence>
<evidence type="ECO:0000256" key="5">
    <source>
        <dbReference type="ARBA" id="ARBA00022777"/>
    </source>
</evidence>
<accession>A0ABP8QR23</accession>
<dbReference type="NCBIfam" id="TIGR01251">
    <property type="entry name" value="ribP_PPkin"/>
    <property type="match status" value="1"/>
</dbReference>
<keyword evidence="4" id="KW-0547">Nucleotide-binding</keyword>
<keyword evidence="3" id="KW-0545">Nucleotide biosynthesis</keyword>
<protein>
    <recommendedName>
        <fullName evidence="1">ribose-phosphate diphosphokinase</fullName>
        <ecNumber evidence="1">2.7.6.1</ecNumber>
    </recommendedName>
</protein>
<keyword evidence="10" id="KW-1185">Reference proteome</keyword>
<dbReference type="SUPFAM" id="SSF53271">
    <property type="entry name" value="PRTase-like"/>
    <property type="match status" value="2"/>
</dbReference>
<keyword evidence="6" id="KW-0067">ATP-binding</keyword>
<evidence type="ECO:0000256" key="1">
    <source>
        <dbReference type="ARBA" id="ARBA00013247"/>
    </source>
</evidence>
<proteinExistence type="predicted"/>